<accession>A0A803NAW6</accession>
<dbReference type="InterPro" id="IPR036875">
    <property type="entry name" value="Znf_CCHC_sf"/>
</dbReference>
<dbReference type="GO" id="GO:0008270">
    <property type="term" value="F:zinc ion binding"/>
    <property type="evidence" value="ECO:0007669"/>
    <property type="project" value="InterPro"/>
</dbReference>
<evidence type="ECO:0000256" key="1">
    <source>
        <dbReference type="SAM" id="MobiDB-lite"/>
    </source>
</evidence>
<reference evidence="3" key="1">
    <citation type="journal article" date="2017" name="Nature">
        <title>The genome of Chenopodium quinoa.</title>
        <authorList>
            <person name="Jarvis D.E."/>
            <person name="Ho Y.S."/>
            <person name="Lightfoot D.J."/>
            <person name="Schmoeckel S.M."/>
            <person name="Li B."/>
            <person name="Borm T.J.A."/>
            <person name="Ohyanagi H."/>
            <person name="Mineta K."/>
            <person name="Michell C.T."/>
            <person name="Saber N."/>
            <person name="Kharbatia N.M."/>
            <person name="Rupper R.R."/>
            <person name="Sharp A.R."/>
            <person name="Dally N."/>
            <person name="Boughton B.A."/>
            <person name="Woo Y.H."/>
            <person name="Gao G."/>
            <person name="Schijlen E.G.W.M."/>
            <person name="Guo X."/>
            <person name="Momin A.A."/>
            <person name="Negrao S."/>
            <person name="Al-Babili S."/>
            <person name="Gehring C."/>
            <person name="Roessner U."/>
            <person name="Jung C."/>
            <person name="Murphy K."/>
            <person name="Arold S.T."/>
            <person name="Gojobori T."/>
            <person name="van der Linden C.G."/>
            <person name="van Loo E.N."/>
            <person name="Jellen E.N."/>
            <person name="Maughan P.J."/>
            <person name="Tester M."/>
        </authorList>
    </citation>
    <scope>NUCLEOTIDE SEQUENCE [LARGE SCALE GENOMIC DNA]</scope>
    <source>
        <strain evidence="3">cv. PI 614886</strain>
    </source>
</reference>
<proteinExistence type="predicted"/>
<sequence length="276" mass="30598">MEDVKVRNEKFDGKYFGFWKMQIEDYLHQRDLYQPLEETKLSGMKEEDWKVLDRKALGVVRLSLSRNVAYNVKDEKTTAGLIKTLSSMYEKPSATKLKSDNVRDLILSESTRRRESGESSDEAYAFESRGRGRQQCGSASHHGRSKSRGSGRSNANVLCLGCGGEGYVKRSCPKIKKNGKGKSQGSDEDEDASTNSVTEYDSDALCVSTECSVDAWVLNSGSSVHSTPCKELFRSFKFEKLEGVHLANGECVEVMGSGNVSVKLMNGGLLELKDVM</sequence>
<name>A0A803NAW6_CHEQI</name>
<dbReference type="Gramene" id="AUR62043165-RA">
    <property type="protein sequence ID" value="AUR62043165-RA:cds"/>
    <property type="gene ID" value="AUR62043165"/>
</dbReference>
<feature type="domain" description="Retrovirus-related Pol polyprotein from transposon TNT 1-94-like beta-barrel" evidence="2">
    <location>
        <begin position="216"/>
        <end position="276"/>
    </location>
</feature>
<keyword evidence="4" id="KW-1185">Reference proteome</keyword>
<dbReference type="Proteomes" id="UP000596660">
    <property type="component" value="Unplaced"/>
</dbReference>
<dbReference type="InterPro" id="IPR054722">
    <property type="entry name" value="PolX-like_BBD"/>
</dbReference>
<organism evidence="3 4">
    <name type="scientific">Chenopodium quinoa</name>
    <name type="common">Quinoa</name>
    <dbReference type="NCBI Taxonomy" id="63459"/>
    <lineage>
        <taxon>Eukaryota</taxon>
        <taxon>Viridiplantae</taxon>
        <taxon>Streptophyta</taxon>
        <taxon>Embryophyta</taxon>
        <taxon>Tracheophyta</taxon>
        <taxon>Spermatophyta</taxon>
        <taxon>Magnoliopsida</taxon>
        <taxon>eudicotyledons</taxon>
        <taxon>Gunneridae</taxon>
        <taxon>Pentapetalae</taxon>
        <taxon>Caryophyllales</taxon>
        <taxon>Chenopodiaceae</taxon>
        <taxon>Chenopodioideae</taxon>
        <taxon>Atripliceae</taxon>
        <taxon>Chenopodium</taxon>
    </lineage>
</organism>
<dbReference type="Pfam" id="PF22936">
    <property type="entry name" value="Pol_BBD"/>
    <property type="match status" value="1"/>
</dbReference>
<feature type="region of interest" description="Disordered" evidence="1">
    <location>
        <begin position="173"/>
        <end position="196"/>
    </location>
</feature>
<evidence type="ECO:0000313" key="3">
    <source>
        <dbReference type="EnsemblPlants" id="AUR62043165-RA:cds"/>
    </source>
</evidence>
<protein>
    <recommendedName>
        <fullName evidence="2">Retrovirus-related Pol polyprotein from transposon TNT 1-94-like beta-barrel domain-containing protein</fullName>
    </recommendedName>
</protein>
<dbReference type="OMA" id="HLANGEC"/>
<dbReference type="EnsemblPlants" id="AUR62043165-RA">
    <property type="protein sequence ID" value="AUR62043165-RA:cds"/>
    <property type="gene ID" value="AUR62043165"/>
</dbReference>
<evidence type="ECO:0000313" key="4">
    <source>
        <dbReference type="Proteomes" id="UP000596660"/>
    </source>
</evidence>
<dbReference type="AlphaFoldDB" id="A0A803NAW6"/>
<reference evidence="3" key="2">
    <citation type="submission" date="2021-03" db="UniProtKB">
        <authorList>
            <consortium name="EnsemblPlants"/>
        </authorList>
    </citation>
    <scope>IDENTIFICATION</scope>
</reference>
<dbReference type="GO" id="GO:0003676">
    <property type="term" value="F:nucleic acid binding"/>
    <property type="evidence" value="ECO:0007669"/>
    <property type="project" value="InterPro"/>
</dbReference>
<evidence type="ECO:0000259" key="2">
    <source>
        <dbReference type="Pfam" id="PF22936"/>
    </source>
</evidence>
<feature type="region of interest" description="Disordered" evidence="1">
    <location>
        <begin position="108"/>
        <end position="153"/>
    </location>
</feature>
<dbReference type="SUPFAM" id="SSF57756">
    <property type="entry name" value="Retrovirus zinc finger-like domains"/>
    <property type="match status" value="1"/>
</dbReference>